<dbReference type="SUPFAM" id="SSF74650">
    <property type="entry name" value="Galactose mutarotase-like"/>
    <property type="match status" value="1"/>
</dbReference>
<reference evidence="6 7" key="1">
    <citation type="submission" date="2020-02" db="EMBL/GenBank/DDBJ databases">
        <authorList>
            <person name="Sun Q."/>
        </authorList>
    </citation>
    <scope>NUCLEOTIDE SEQUENCE [LARGE SCALE GENOMIC DNA]</scope>
    <source>
        <strain evidence="6 7">YIM 13062</strain>
    </source>
</reference>
<evidence type="ECO:0000313" key="6">
    <source>
        <dbReference type="EMBL" id="NKE10425.1"/>
    </source>
</evidence>
<evidence type="ECO:0000256" key="1">
    <source>
        <dbReference type="ARBA" id="ARBA00001412"/>
    </source>
</evidence>
<keyword evidence="4" id="KW-0326">Glycosidase</keyword>
<comment type="caution">
    <text evidence="6">The sequence shown here is derived from an EMBL/GenBank/DDBJ whole genome shotgun (WGS) entry which is preliminary data.</text>
</comment>
<keyword evidence="3" id="KW-0378">Hydrolase</keyword>
<evidence type="ECO:0000259" key="5">
    <source>
        <dbReference type="SMART" id="SM01038"/>
    </source>
</evidence>
<evidence type="ECO:0000256" key="2">
    <source>
        <dbReference type="ARBA" id="ARBA00012756"/>
    </source>
</evidence>
<evidence type="ECO:0000256" key="3">
    <source>
        <dbReference type="ARBA" id="ARBA00022801"/>
    </source>
</evidence>
<evidence type="ECO:0000313" key="7">
    <source>
        <dbReference type="Proteomes" id="UP000521379"/>
    </source>
</evidence>
<dbReference type="InterPro" id="IPR011013">
    <property type="entry name" value="Gal_mutarotase_sf_dom"/>
</dbReference>
<dbReference type="InterPro" id="IPR014718">
    <property type="entry name" value="GH-type_carb-bd"/>
</dbReference>
<dbReference type="AlphaFoldDB" id="A0A846U1T6"/>
<gene>
    <name evidence="6" type="ORF">GTW58_10890</name>
</gene>
<dbReference type="GO" id="GO:0030246">
    <property type="term" value="F:carbohydrate binding"/>
    <property type="evidence" value="ECO:0007669"/>
    <property type="project" value="InterPro"/>
</dbReference>
<dbReference type="InterPro" id="IPR004199">
    <property type="entry name" value="B-gal_small/dom_5"/>
</dbReference>
<dbReference type="EMBL" id="JAAVUN010000024">
    <property type="protein sequence ID" value="NKE10425.1"/>
    <property type="molecule type" value="Genomic_DNA"/>
</dbReference>
<dbReference type="Pfam" id="PF02929">
    <property type="entry name" value="Bgal_small_N"/>
    <property type="match status" value="1"/>
</dbReference>
<dbReference type="Gene3D" id="2.70.98.10">
    <property type="match status" value="1"/>
</dbReference>
<evidence type="ECO:0000256" key="4">
    <source>
        <dbReference type="ARBA" id="ARBA00023295"/>
    </source>
</evidence>
<feature type="domain" description="Beta galactosidase small chain/" evidence="5">
    <location>
        <begin position="2"/>
        <end position="207"/>
    </location>
</feature>
<dbReference type="EC" id="3.2.1.23" evidence="2"/>
<dbReference type="Proteomes" id="UP000521379">
    <property type="component" value="Unassembled WGS sequence"/>
</dbReference>
<dbReference type="GO" id="GO:0004565">
    <property type="term" value="F:beta-galactosidase activity"/>
    <property type="evidence" value="ECO:0007669"/>
    <property type="project" value="UniProtKB-EC"/>
</dbReference>
<accession>A0A846U1T6</accession>
<dbReference type="PANTHER" id="PTHR46323:SF2">
    <property type="entry name" value="BETA-GALACTOSIDASE"/>
    <property type="match status" value="1"/>
</dbReference>
<name>A0A846U1T6_9MICC</name>
<dbReference type="InterPro" id="IPR050347">
    <property type="entry name" value="Bact_Beta-galactosidase"/>
</dbReference>
<sequence length="208" mass="22953">MPDFLQNLTATAWRAPTDNDSGFFEPARERHGVDPSVDWHGWSGTRQQDQDPLHGAGVVIPTVRRWLDHALDSTRPELAVQCTEQTDGWVEASIQLELSSVVDPARLGVVLPIQLDPQRDVEWTGDGPGESAPDAAHGVRFDTWTSAPSNLFTRYPFPQSTGTRGDLRRLSIPVVEEPGADSRMEVEVLGVCLDTVPQPDGPWWSLLP</sequence>
<protein>
    <recommendedName>
        <fullName evidence="2">beta-galactosidase</fullName>
        <ecNumber evidence="2">3.2.1.23</ecNumber>
    </recommendedName>
</protein>
<organism evidence="6 7">
    <name type="scientific">Kocuria subflava</name>
    <dbReference type="NCBI Taxonomy" id="1736139"/>
    <lineage>
        <taxon>Bacteria</taxon>
        <taxon>Bacillati</taxon>
        <taxon>Actinomycetota</taxon>
        <taxon>Actinomycetes</taxon>
        <taxon>Micrococcales</taxon>
        <taxon>Micrococcaceae</taxon>
        <taxon>Kocuria</taxon>
    </lineage>
</organism>
<dbReference type="SMART" id="SM01038">
    <property type="entry name" value="Bgal_small_N"/>
    <property type="match status" value="1"/>
</dbReference>
<comment type="catalytic activity">
    <reaction evidence="1">
        <text>Hydrolysis of terminal non-reducing beta-D-galactose residues in beta-D-galactosides.</text>
        <dbReference type="EC" id="3.2.1.23"/>
    </reaction>
</comment>
<keyword evidence="7" id="KW-1185">Reference proteome</keyword>
<proteinExistence type="predicted"/>
<dbReference type="GO" id="GO:0009341">
    <property type="term" value="C:beta-galactosidase complex"/>
    <property type="evidence" value="ECO:0007669"/>
    <property type="project" value="InterPro"/>
</dbReference>
<dbReference type="GO" id="GO:0005990">
    <property type="term" value="P:lactose catabolic process"/>
    <property type="evidence" value="ECO:0007669"/>
    <property type="project" value="TreeGrafter"/>
</dbReference>
<dbReference type="PANTHER" id="PTHR46323">
    <property type="entry name" value="BETA-GALACTOSIDASE"/>
    <property type="match status" value="1"/>
</dbReference>